<reference evidence="2" key="1">
    <citation type="journal article" date="2012" name="Mol. Plant Microbe Interact.">
        <title>A highly conserved effector in Fusarium oxysporum is required for full virulence on Arabidopsis.</title>
        <authorList>
            <person name="Thatcher L.F."/>
            <person name="Gardiner D.M."/>
            <person name="Kazan K."/>
            <person name="Manners J."/>
        </authorList>
    </citation>
    <scope>NUCLEOTIDE SEQUENCE [LARGE SCALE GENOMIC DNA]</scope>
    <source>
        <strain evidence="2">Fo5176</strain>
    </source>
</reference>
<proteinExistence type="predicted"/>
<comment type="caution">
    <text evidence="2">The sequence shown here is derived from an EMBL/GenBank/DDBJ whole genome shotgun (WGS) entry which is preliminary data.</text>
</comment>
<keyword evidence="1" id="KW-1133">Transmembrane helix</keyword>
<accession>F9FGZ8</accession>
<protein>
    <submittedName>
        <fullName evidence="2">Uncharacterized protein</fullName>
    </submittedName>
</protein>
<name>F9FGZ8_FUSOF</name>
<organism evidence="2">
    <name type="scientific">Fusarium oxysporum (strain Fo5176)</name>
    <name type="common">Fusarium vascular wilt</name>
    <dbReference type="NCBI Taxonomy" id="660025"/>
    <lineage>
        <taxon>Eukaryota</taxon>
        <taxon>Fungi</taxon>
        <taxon>Dikarya</taxon>
        <taxon>Ascomycota</taxon>
        <taxon>Pezizomycotina</taxon>
        <taxon>Sordariomycetes</taxon>
        <taxon>Hypocreomycetidae</taxon>
        <taxon>Hypocreales</taxon>
        <taxon>Nectriaceae</taxon>
        <taxon>Fusarium</taxon>
        <taxon>Fusarium oxysporum species complex</taxon>
    </lineage>
</organism>
<keyword evidence="1" id="KW-0472">Membrane</keyword>
<feature type="transmembrane region" description="Helical" evidence="1">
    <location>
        <begin position="233"/>
        <end position="252"/>
    </location>
</feature>
<dbReference type="EMBL" id="AFQF01001797">
    <property type="protein sequence ID" value="EGU83807.1"/>
    <property type="molecule type" value="Genomic_DNA"/>
</dbReference>
<sequence>MSAPLIGLGQVFTGAPLSSGNANAETLLQSVQSGLTGGQGTTEYFNRINNMAKVYQQLKDNGRKAWIQGTDANNLPVFYVESADNVTGKVFFNKISVSGLDFDDNGNVKVNGTTTVINGVTYHGIGVVTNTAGWSDYNFSATSWWLGVGILGAFGLKDIFPDLFGTIQAVANVQADVIQNIADNPEAAEGGFEEQAAEEEENSIGNDSISTEASEGVAIAEAEEAGAAEVGGVFLEAGIVLAIVFVVLSFVLHNTFQYVRVWNLTRYKLVWVIKFDQSQITDEGQLVIGPVTFNSDNSIKDYQPILPLNSTPAPPGVKPPPTAQFADMNINSSSQFAGIGYVLQYQLQDPASGQTVYTGTAYFDLPFGADNSTNVTFDQVSNLQRWYNDNSGNNKHTLASTTTPDGKVTFFTTFDYLSGKHTVPQVPKGSPTTQYYYQSLVAFVENDLPVALQTVPKALPTNLFQASPLNGVHPKIRRRLRNRLLLSWYGFKKRFVIPCSETPTRFIASI</sequence>
<evidence type="ECO:0000313" key="2">
    <source>
        <dbReference type="EMBL" id="EGU83807.1"/>
    </source>
</evidence>
<gene>
    <name evidence="2" type="ORF">FOXB_05677</name>
</gene>
<dbReference type="AlphaFoldDB" id="F9FGZ8"/>
<dbReference type="OrthoDB" id="4756784at2759"/>
<keyword evidence="1" id="KW-0812">Transmembrane</keyword>
<evidence type="ECO:0000256" key="1">
    <source>
        <dbReference type="SAM" id="Phobius"/>
    </source>
</evidence>